<dbReference type="GO" id="GO:0016491">
    <property type="term" value="F:oxidoreductase activity"/>
    <property type="evidence" value="ECO:0007669"/>
    <property type="project" value="UniProtKB-KW"/>
</dbReference>
<gene>
    <name evidence="4" type="ORF">SAMN04487752_1539</name>
</gene>
<dbReference type="RefSeq" id="WP_089976794.1">
    <property type="nucleotide sequence ID" value="NZ_CP084916.1"/>
</dbReference>
<keyword evidence="5" id="KW-1185">Reference proteome</keyword>
<evidence type="ECO:0000313" key="5">
    <source>
        <dbReference type="Proteomes" id="UP000199481"/>
    </source>
</evidence>
<reference evidence="5" key="1">
    <citation type="submission" date="2016-10" db="EMBL/GenBank/DDBJ databases">
        <authorList>
            <person name="Varghese N."/>
            <person name="Submissions S."/>
        </authorList>
    </citation>
    <scope>NUCLEOTIDE SEQUENCE [LARGE SCALE GENOMIC DNA]</scope>
    <source>
        <strain evidence="5">MPL-11</strain>
    </source>
</reference>
<dbReference type="InterPro" id="IPR002347">
    <property type="entry name" value="SDR_fam"/>
</dbReference>
<dbReference type="PANTHER" id="PTHR42901">
    <property type="entry name" value="ALCOHOL DEHYDROGENASE"/>
    <property type="match status" value="1"/>
</dbReference>
<protein>
    <submittedName>
        <fullName evidence="4">Short-chain dehydrogenase</fullName>
    </submittedName>
</protein>
<organism evidence="4 5">
    <name type="scientific">Carnobacterium viridans</name>
    <dbReference type="NCBI Taxonomy" id="174587"/>
    <lineage>
        <taxon>Bacteria</taxon>
        <taxon>Bacillati</taxon>
        <taxon>Bacillota</taxon>
        <taxon>Bacilli</taxon>
        <taxon>Lactobacillales</taxon>
        <taxon>Carnobacteriaceae</taxon>
        <taxon>Carnobacterium</taxon>
    </lineage>
</organism>
<dbReference type="Proteomes" id="UP000199481">
    <property type="component" value="Unassembled WGS sequence"/>
</dbReference>
<dbReference type="OrthoDB" id="9775296at2"/>
<dbReference type="PRINTS" id="PR00080">
    <property type="entry name" value="SDRFAMILY"/>
</dbReference>
<keyword evidence="2" id="KW-0560">Oxidoreductase</keyword>
<evidence type="ECO:0000256" key="3">
    <source>
        <dbReference type="RuleBase" id="RU000363"/>
    </source>
</evidence>
<comment type="similarity">
    <text evidence="1 3">Belongs to the short-chain dehydrogenases/reductases (SDR) family.</text>
</comment>
<sequence length="294" mass="33060">MVQETYLITGAGTGFGKGIALGLAEQGKKVIAGVETMSEVSALLNEAKEKKIEIQVEKLDVTNPTDRQRAWTWDVDVLLNNAGISEGGSLADIPEEQLRRQFEVNVFGPMLLTQKIAKAMAKKQRGKIVFMSSVSGLMADPISGPYGGSKFTLEAFAESLSKELQEFNVQVATINPGPFLTGFNDREFEAWRAWRDNPEERLFDYEQLAFPYEQFDPEEVIKESIKVLTGETKDYRNVIPKAMRSIVQKRQKELWDKKTDENLGERHEMVQKSIDIEPATTPTKGIVNKIKDKL</sequence>
<evidence type="ECO:0000313" key="4">
    <source>
        <dbReference type="EMBL" id="SDQ27199.1"/>
    </source>
</evidence>
<dbReference type="SUPFAM" id="SSF51735">
    <property type="entry name" value="NAD(P)-binding Rossmann-fold domains"/>
    <property type="match status" value="1"/>
</dbReference>
<dbReference type="Pfam" id="PF00106">
    <property type="entry name" value="adh_short"/>
    <property type="match status" value="1"/>
</dbReference>
<dbReference type="PANTHER" id="PTHR42901:SF1">
    <property type="entry name" value="ALCOHOL DEHYDROGENASE"/>
    <property type="match status" value="1"/>
</dbReference>
<dbReference type="Gene3D" id="3.40.50.720">
    <property type="entry name" value="NAD(P)-binding Rossmann-like Domain"/>
    <property type="match status" value="1"/>
</dbReference>
<dbReference type="NCBIfam" id="NF006776">
    <property type="entry name" value="PRK09291.1"/>
    <property type="match status" value="1"/>
</dbReference>
<evidence type="ECO:0000256" key="2">
    <source>
        <dbReference type="ARBA" id="ARBA00023002"/>
    </source>
</evidence>
<name>A0A1H0ZIK5_9LACT</name>
<dbReference type="PRINTS" id="PR00081">
    <property type="entry name" value="GDHRDH"/>
</dbReference>
<dbReference type="InterPro" id="IPR036291">
    <property type="entry name" value="NAD(P)-bd_dom_sf"/>
</dbReference>
<dbReference type="AlphaFoldDB" id="A0A1H0ZIK5"/>
<dbReference type="EMBL" id="FNJW01000008">
    <property type="protein sequence ID" value="SDQ27199.1"/>
    <property type="molecule type" value="Genomic_DNA"/>
</dbReference>
<evidence type="ECO:0000256" key="1">
    <source>
        <dbReference type="ARBA" id="ARBA00006484"/>
    </source>
</evidence>
<proteinExistence type="inferred from homology"/>
<accession>A0A1H0ZIK5</accession>